<dbReference type="PANTHER" id="PTHR11022">
    <property type="entry name" value="PEPTIDOGLYCAN RECOGNITION PROTEIN"/>
    <property type="match status" value="1"/>
</dbReference>
<feature type="domain" description="Peptidoglycan recognition protein family" evidence="4">
    <location>
        <begin position="71"/>
        <end position="225"/>
    </location>
</feature>
<feature type="domain" description="N-acetylmuramoyl-L-alanine amidase" evidence="3">
    <location>
        <begin position="83"/>
        <end position="231"/>
    </location>
</feature>
<feature type="region of interest" description="Disordered" evidence="2">
    <location>
        <begin position="248"/>
        <end position="295"/>
    </location>
</feature>
<evidence type="ECO:0000313" key="6">
    <source>
        <dbReference type="Proteomes" id="UP000198420"/>
    </source>
</evidence>
<reference evidence="6" key="1">
    <citation type="submission" date="2017-06" db="EMBL/GenBank/DDBJ databases">
        <authorList>
            <person name="Varghese N."/>
            <person name="Submissions S."/>
        </authorList>
    </citation>
    <scope>NUCLEOTIDE SEQUENCE [LARGE SCALE GENOMIC DNA]</scope>
    <source>
        <strain evidence="6">DSM 44485</strain>
    </source>
</reference>
<dbReference type="SMART" id="SM00701">
    <property type="entry name" value="PGRP"/>
    <property type="match status" value="1"/>
</dbReference>
<protein>
    <submittedName>
        <fullName evidence="5">N-acetylmuramoyl-L-alanine amidase</fullName>
    </submittedName>
</protein>
<dbReference type="CDD" id="cd06583">
    <property type="entry name" value="PGRP"/>
    <property type="match status" value="1"/>
</dbReference>
<name>A0A238VZS3_9ACTN</name>
<dbReference type="SMART" id="SM00644">
    <property type="entry name" value="Ami_2"/>
    <property type="match status" value="1"/>
</dbReference>
<dbReference type="EMBL" id="FZNP01000002">
    <property type="protein sequence ID" value="SNR39671.1"/>
    <property type="molecule type" value="Genomic_DNA"/>
</dbReference>
<dbReference type="InterPro" id="IPR006619">
    <property type="entry name" value="PGRP_domain_met/bac"/>
</dbReference>
<gene>
    <name evidence="5" type="ORF">SAMN06265355_102560</name>
</gene>
<dbReference type="GO" id="GO:0008745">
    <property type="term" value="F:N-acetylmuramoyl-L-alanine amidase activity"/>
    <property type="evidence" value="ECO:0007669"/>
    <property type="project" value="InterPro"/>
</dbReference>
<evidence type="ECO:0000313" key="5">
    <source>
        <dbReference type="EMBL" id="SNR39671.1"/>
    </source>
</evidence>
<dbReference type="Gene3D" id="3.40.80.10">
    <property type="entry name" value="Peptidoglycan recognition protein-like"/>
    <property type="match status" value="1"/>
</dbReference>
<evidence type="ECO:0000259" key="4">
    <source>
        <dbReference type="SMART" id="SM00701"/>
    </source>
</evidence>
<keyword evidence="6" id="KW-1185">Reference proteome</keyword>
<comment type="similarity">
    <text evidence="1">Belongs to the N-acetylmuramoyl-L-alanine amidase 2 family.</text>
</comment>
<dbReference type="PANTHER" id="PTHR11022:SF41">
    <property type="entry name" value="PEPTIDOGLYCAN-RECOGNITION PROTEIN LC-RELATED"/>
    <property type="match status" value="1"/>
</dbReference>
<accession>A0A238VZS3</accession>
<sequence>MIAHSGEGAHDRRCTGGAVTRRAVIGGVMGAGLLEVLPLGTSRQNEAMAEDLAAGPYRGADGRVLFTADAPQVYTRAQWNARAPRRAAEVADRPPDHIIVHHTATVNARDRSLAHAFALSRAIQNIHMNRNGWDDTGQQLTISRGGAVMEGRNRSLKAIRSGGLAIGAQVLHHNQHTIGIENEGTYMSAAVPGALWRSLTEVCVWLCQKYGLDPSEAIVGHRDYNSTSCPGDVLYARLPQLRRSVAERLEGTSDQSSTDQSSTDESSTDESSTDQGGTDGGSILSPLLPPLDELG</sequence>
<feature type="compositionally biased region" description="Low complexity" evidence="2">
    <location>
        <begin position="252"/>
        <end position="265"/>
    </location>
</feature>
<dbReference type="SUPFAM" id="SSF55846">
    <property type="entry name" value="N-acetylmuramoyl-L-alanine amidase-like"/>
    <property type="match status" value="1"/>
</dbReference>
<dbReference type="GO" id="GO:0009253">
    <property type="term" value="P:peptidoglycan catabolic process"/>
    <property type="evidence" value="ECO:0007669"/>
    <property type="project" value="InterPro"/>
</dbReference>
<dbReference type="Proteomes" id="UP000198420">
    <property type="component" value="Unassembled WGS sequence"/>
</dbReference>
<dbReference type="InterPro" id="IPR015510">
    <property type="entry name" value="PGRP"/>
</dbReference>
<evidence type="ECO:0000256" key="1">
    <source>
        <dbReference type="ARBA" id="ARBA00007553"/>
    </source>
</evidence>
<dbReference type="InterPro" id="IPR002502">
    <property type="entry name" value="Amidase_domain"/>
</dbReference>
<evidence type="ECO:0000256" key="2">
    <source>
        <dbReference type="SAM" id="MobiDB-lite"/>
    </source>
</evidence>
<evidence type="ECO:0000259" key="3">
    <source>
        <dbReference type="SMART" id="SM00644"/>
    </source>
</evidence>
<dbReference type="AlphaFoldDB" id="A0A238VZS3"/>
<dbReference type="GO" id="GO:0008270">
    <property type="term" value="F:zinc ion binding"/>
    <property type="evidence" value="ECO:0007669"/>
    <property type="project" value="InterPro"/>
</dbReference>
<dbReference type="Pfam" id="PF01510">
    <property type="entry name" value="Amidase_2"/>
    <property type="match status" value="1"/>
</dbReference>
<organism evidence="5 6">
    <name type="scientific">Actinomadura mexicana</name>
    <dbReference type="NCBI Taxonomy" id="134959"/>
    <lineage>
        <taxon>Bacteria</taxon>
        <taxon>Bacillati</taxon>
        <taxon>Actinomycetota</taxon>
        <taxon>Actinomycetes</taxon>
        <taxon>Streptosporangiales</taxon>
        <taxon>Thermomonosporaceae</taxon>
        <taxon>Actinomadura</taxon>
    </lineage>
</organism>
<dbReference type="InterPro" id="IPR036505">
    <property type="entry name" value="Amidase/PGRP_sf"/>
</dbReference>
<proteinExistence type="inferred from homology"/>